<keyword evidence="1" id="KW-0812">Transmembrane</keyword>
<reference evidence="2" key="2">
    <citation type="journal article" date="2015" name="Data Brief">
        <title>Shoot transcriptome of the giant reed, Arundo donax.</title>
        <authorList>
            <person name="Barrero R.A."/>
            <person name="Guerrero F.D."/>
            <person name="Moolhuijzen P."/>
            <person name="Goolsby J.A."/>
            <person name="Tidwell J."/>
            <person name="Bellgard S.E."/>
            <person name="Bellgard M.I."/>
        </authorList>
    </citation>
    <scope>NUCLEOTIDE SEQUENCE</scope>
    <source>
        <tissue evidence="2">Shoot tissue taken approximately 20 cm above the soil surface</tissue>
    </source>
</reference>
<keyword evidence="1" id="KW-1133">Transmembrane helix</keyword>
<dbReference type="EMBL" id="GBRH01211651">
    <property type="protein sequence ID" value="JAD86244.1"/>
    <property type="molecule type" value="Transcribed_RNA"/>
</dbReference>
<sequence length="92" mass="10661">MHDHFFTNAPSLFHGFLLAEIFHIYLLMTAEGQGTNGRFLSWTERRPGSPENSRLDSKDLRFPIGYSHLLSLSFQLWSSILLIRKVILPYLP</sequence>
<evidence type="ECO:0000313" key="2">
    <source>
        <dbReference type="EMBL" id="JAD86244.1"/>
    </source>
</evidence>
<name>A0A0A9DCE9_ARUDO</name>
<proteinExistence type="predicted"/>
<protein>
    <submittedName>
        <fullName evidence="2">Uncharacterized protein</fullName>
    </submittedName>
</protein>
<evidence type="ECO:0000256" key="1">
    <source>
        <dbReference type="SAM" id="Phobius"/>
    </source>
</evidence>
<reference evidence="2" key="1">
    <citation type="submission" date="2014-09" db="EMBL/GenBank/DDBJ databases">
        <authorList>
            <person name="Magalhaes I.L.F."/>
            <person name="Oliveira U."/>
            <person name="Santos F.R."/>
            <person name="Vidigal T.H.D.A."/>
            <person name="Brescovit A.D."/>
            <person name="Santos A.J."/>
        </authorList>
    </citation>
    <scope>NUCLEOTIDE SEQUENCE</scope>
    <source>
        <tissue evidence="2">Shoot tissue taken approximately 20 cm above the soil surface</tissue>
    </source>
</reference>
<keyword evidence="1" id="KW-0472">Membrane</keyword>
<organism evidence="2">
    <name type="scientific">Arundo donax</name>
    <name type="common">Giant reed</name>
    <name type="synonym">Donax arundinaceus</name>
    <dbReference type="NCBI Taxonomy" id="35708"/>
    <lineage>
        <taxon>Eukaryota</taxon>
        <taxon>Viridiplantae</taxon>
        <taxon>Streptophyta</taxon>
        <taxon>Embryophyta</taxon>
        <taxon>Tracheophyta</taxon>
        <taxon>Spermatophyta</taxon>
        <taxon>Magnoliopsida</taxon>
        <taxon>Liliopsida</taxon>
        <taxon>Poales</taxon>
        <taxon>Poaceae</taxon>
        <taxon>PACMAD clade</taxon>
        <taxon>Arundinoideae</taxon>
        <taxon>Arundineae</taxon>
        <taxon>Arundo</taxon>
    </lineage>
</organism>
<accession>A0A0A9DCE9</accession>
<dbReference type="AlphaFoldDB" id="A0A0A9DCE9"/>
<feature type="transmembrane region" description="Helical" evidence="1">
    <location>
        <begin position="12"/>
        <end position="30"/>
    </location>
</feature>